<accession>A0A4S8IFK0</accession>
<dbReference type="AlphaFoldDB" id="A0A4S8IFK0"/>
<name>A0A4S8IFK0_MUSBA</name>
<dbReference type="EMBL" id="PYDT01000010">
    <property type="protein sequence ID" value="THU47005.1"/>
    <property type="molecule type" value="Genomic_DNA"/>
</dbReference>
<evidence type="ECO:0000313" key="2">
    <source>
        <dbReference type="Proteomes" id="UP000317650"/>
    </source>
</evidence>
<protein>
    <submittedName>
        <fullName evidence="1">Uncharacterized protein</fullName>
    </submittedName>
</protein>
<proteinExistence type="predicted"/>
<sequence>MAQDVCLCQGMLQESLVRVEDTSALGYQLVVACVECPEAPWIHLHESDGVVGFADRPQLRQVVLVECGIDVGGRGLAGEVVEPVVEGCAVRDPDQRENAPDRTTRSFTLNPLDANIEINVVMLAVGGGSCLVSLAMDTKPSLRPVGTGQ</sequence>
<gene>
    <name evidence="1" type="ORF">C4D60_Mb09t10940</name>
</gene>
<keyword evidence="2" id="KW-1185">Reference proteome</keyword>
<dbReference type="Proteomes" id="UP000317650">
    <property type="component" value="Chromosome 9"/>
</dbReference>
<evidence type="ECO:0000313" key="1">
    <source>
        <dbReference type="EMBL" id="THU47005.1"/>
    </source>
</evidence>
<comment type="caution">
    <text evidence="1">The sequence shown here is derived from an EMBL/GenBank/DDBJ whole genome shotgun (WGS) entry which is preliminary data.</text>
</comment>
<organism evidence="1 2">
    <name type="scientific">Musa balbisiana</name>
    <name type="common">Banana</name>
    <dbReference type="NCBI Taxonomy" id="52838"/>
    <lineage>
        <taxon>Eukaryota</taxon>
        <taxon>Viridiplantae</taxon>
        <taxon>Streptophyta</taxon>
        <taxon>Embryophyta</taxon>
        <taxon>Tracheophyta</taxon>
        <taxon>Spermatophyta</taxon>
        <taxon>Magnoliopsida</taxon>
        <taxon>Liliopsida</taxon>
        <taxon>Zingiberales</taxon>
        <taxon>Musaceae</taxon>
        <taxon>Musa</taxon>
    </lineage>
</organism>
<reference evidence="1 2" key="1">
    <citation type="journal article" date="2019" name="Nat. Plants">
        <title>Genome sequencing of Musa balbisiana reveals subgenome evolution and function divergence in polyploid bananas.</title>
        <authorList>
            <person name="Yao X."/>
        </authorList>
    </citation>
    <scope>NUCLEOTIDE SEQUENCE [LARGE SCALE GENOMIC DNA]</scope>
    <source>
        <strain evidence="2">cv. DH-PKW</strain>
        <tissue evidence="1">Leaves</tissue>
    </source>
</reference>